<evidence type="ECO:0000256" key="4">
    <source>
        <dbReference type="ARBA" id="ARBA00022786"/>
    </source>
</evidence>
<dbReference type="PIRSF" id="PIRSF037037">
    <property type="entry name" value="Kelch-like_protein_gigaxonin"/>
    <property type="match status" value="1"/>
</dbReference>
<dbReference type="Gene3D" id="3.30.710.10">
    <property type="entry name" value="Potassium Channel Kv1.1, Chain A"/>
    <property type="match status" value="1"/>
</dbReference>
<evidence type="ECO:0000256" key="5">
    <source>
        <dbReference type="ARBA" id="ARBA00023203"/>
    </source>
</evidence>
<dbReference type="Gene3D" id="1.25.40.420">
    <property type="match status" value="1"/>
</dbReference>
<keyword evidence="7" id="KW-1185">Reference proteome</keyword>
<dbReference type="SMART" id="SM00875">
    <property type="entry name" value="BACK"/>
    <property type="match status" value="1"/>
</dbReference>
<dbReference type="Pfam" id="PF00651">
    <property type="entry name" value="BTB"/>
    <property type="match status" value="1"/>
</dbReference>
<dbReference type="SMART" id="SM00612">
    <property type="entry name" value="Kelch"/>
    <property type="match status" value="4"/>
</dbReference>
<dbReference type="PROSITE" id="PS50097">
    <property type="entry name" value="BTB"/>
    <property type="match status" value="1"/>
</dbReference>
<dbReference type="PANTHER" id="PTHR24412">
    <property type="entry name" value="KELCH PROTEIN"/>
    <property type="match status" value="1"/>
</dbReference>
<evidence type="ECO:0000259" key="6">
    <source>
        <dbReference type="PROSITE" id="PS50097"/>
    </source>
</evidence>
<feature type="domain" description="BTB" evidence="6">
    <location>
        <begin position="40"/>
        <end position="107"/>
    </location>
</feature>
<dbReference type="PANTHER" id="PTHR24412:SF451">
    <property type="entry name" value="KELCH-LIKE PROTEIN 20"/>
    <property type="match status" value="1"/>
</dbReference>
<keyword evidence="2" id="KW-0880">Kelch repeat</keyword>
<dbReference type="SUPFAM" id="SSF117281">
    <property type="entry name" value="Kelch motif"/>
    <property type="match status" value="1"/>
</dbReference>
<dbReference type="WBParaSite" id="HCON_00086210-00001">
    <property type="protein sequence ID" value="HCON_00086210-00001"/>
    <property type="gene ID" value="HCON_00086210"/>
</dbReference>
<dbReference type="FunFam" id="3.30.710.10:FF:000001">
    <property type="entry name" value="Kelch-like family member 20"/>
    <property type="match status" value="1"/>
</dbReference>
<dbReference type="InterPro" id="IPR006652">
    <property type="entry name" value="Kelch_1"/>
</dbReference>
<dbReference type="FunFam" id="1.25.40.420:FF:000001">
    <property type="entry name" value="Kelch-like family member 12"/>
    <property type="match status" value="1"/>
</dbReference>
<accession>A0A7I5E9F6</accession>
<dbReference type="SUPFAM" id="SSF54695">
    <property type="entry name" value="POZ domain"/>
    <property type="match status" value="1"/>
</dbReference>
<dbReference type="Pfam" id="PF07707">
    <property type="entry name" value="BACK"/>
    <property type="match status" value="1"/>
</dbReference>
<dbReference type="Pfam" id="PF01344">
    <property type="entry name" value="Kelch_1"/>
    <property type="match status" value="4"/>
</dbReference>
<keyword evidence="3" id="KW-0677">Repeat</keyword>
<evidence type="ECO:0000256" key="1">
    <source>
        <dbReference type="ARBA" id="ARBA00004906"/>
    </source>
</evidence>
<evidence type="ECO:0000256" key="2">
    <source>
        <dbReference type="ARBA" id="ARBA00022441"/>
    </source>
</evidence>
<dbReference type="GO" id="GO:0003779">
    <property type="term" value="F:actin binding"/>
    <property type="evidence" value="ECO:0007669"/>
    <property type="project" value="UniProtKB-KW"/>
</dbReference>
<dbReference type="InterPro" id="IPR017096">
    <property type="entry name" value="BTB-kelch_protein"/>
</dbReference>
<dbReference type="InterPro" id="IPR000210">
    <property type="entry name" value="BTB/POZ_dom"/>
</dbReference>
<dbReference type="InterPro" id="IPR011705">
    <property type="entry name" value="BACK"/>
</dbReference>
<protein>
    <submittedName>
        <fullName evidence="8">BTB domain-containing protein</fullName>
    </submittedName>
</protein>
<sequence length="510" mass="57036">MSGSLLANSNVEEIFEFKSGNHHLSLVTKLSELRDDCRFRDVTLVAEGMRINAHRVVLAAYSDYFKAMFTNEMLESRQQEIEMFDVEAPALDALINFCYKDEIQIGGINVPSILHAACLLQLNEVQEACCEFLKKQLRPSNCLGVREFADSHSCQELVRCADEYILKNFQDIIANEEFYRLPENQLVQIISSDELVVRSEEEMFIAVLQWVEFDLSSRKPMLPKLLEHVRFLLCRPEFLVNTVSKNALVMADATCRNLDDQAKDNLILQFSSHECSNVKGKRTRVCGVVSEVIYVVGESGDGCVKCVDPEGANPVWQDVAPLNQKRYHCGVAVVDKSIYAVCGNDGISVLNSIERYNPATDQWMSDVARCPTGRSSLGVAALDDHLYAVGGSDDILGRDLAIVERFDPRVGRWEKVCPMSTPRESHASAVLHSELYVAGGWNEDSPRLSSAEKYDPRTNKWTPVADMSCSRVGMGLAALNGKLYAIGGDNHTLVEVFDPKANLWEYHSNC</sequence>
<dbReference type="Gene3D" id="2.120.10.80">
    <property type="entry name" value="Kelch-type beta propeller"/>
    <property type="match status" value="1"/>
</dbReference>
<comment type="pathway">
    <text evidence="1">Protein modification; protein ubiquitination.</text>
</comment>
<dbReference type="InterPro" id="IPR015915">
    <property type="entry name" value="Kelch-typ_b-propeller"/>
</dbReference>
<dbReference type="InterPro" id="IPR011333">
    <property type="entry name" value="SKP1/BTB/POZ_sf"/>
</dbReference>
<organism evidence="7 8">
    <name type="scientific">Haemonchus contortus</name>
    <name type="common">Barber pole worm</name>
    <dbReference type="NCBI Taxonomy" id="6289"/>
    <lineage>
        <taxon>Eukaryota</taxon>
        <taxon>Metazoa</taxon>
        <taxon>Ecdysozoa</taxon>
        <taxon>Nematoda</taxon>
        <taxon>Chromadorea</taxon>
        <taxon>Rhabditida</taxon>
        <taxon>Rhabditina</taxon>
        <taxon>Rhabditomorpha</taxon>
        <taxon>Strongyloidea</taxon>
        <taxon>Trichostrongylidae</taxon>
        <taxon>Haemonchus</taxon>
    </lineage>
</organism>
<dbReference type="Proteomes" id="UP000025227">
    <property type="component" value="Unplaced"/>
</dbReference>
<evidence type="ECO:0000313" key="7">
    <source>
        <dbReference type="Proteomes" id="UP000025227"/>
    </source>
</evidence>
<proteinExistence type="predicted"/>
<evidence type="ECO:0000313" key="8">
    <source>
        <dbReference type="WBParaSite" id="HCON_00086210-00001"/>
    </source>
</evidence>
<evidence type="ECO:0000256" key="3">
    <source>
        <dbReference type="ARBA" id="ARBA00022737"/>
    </source>
</evidence>
<dbReference type="OrthoDB" id="45365at2759"/>
<name>A0A7I5E9F6_HAECO</name>
<dbReference type="SMART" id="SM00225">
    <property type="entry name" value="BTB"/>
    <property type="match status" value="1"/>
</dbReference>
<keyword evidence="4" id="KW-0833">Ubl conjugation pathway</keyword>
<reference evidence="8" key="1">
    <citation type="submission" date="2020-12" db="UniProtKB">
        <authorList>
            <consortium name="WormBaseParasite"/>
        </authorList>
    </citation>
    <scope>IDENTIFICATION</scope>
    <source>
        <strain evidence="8">MHco3</strain>
    </source>
</reference>
<dbReference type="AlphaFoldDB" id="A0A7I5E9F6"/>
<keyword evidence="5" id="KW-0009">Actin-binding</keyword>